<dbReference type="EMBL" id="CP090039">
    <property type="protein sequence ID" value="UPL02259.1"/>
    <property type="molecule type" value="Genomic_DNA"/>
</dbReference>
<reference evidence="1" key="1">
    <citation type="submission" date="2021-11" db="EMBL/GenBank/DDBJ databases">
        <title>Fusarium solani-melongenae Genome sequencing and assembly.</title>
        <authorList>
            <person name="Xie S."/>
            <person name="Huang L."/>
            <person name="Zhang X."/>
        </authorList>
    </citation>
    <scope>NUCLEOTIDE SEQUENCE</scope>
    <source>
        <strain evidence="1">CRI 24-3</strain>
    </source>
</reference>
<sequence length="477" mass="52579">MALGSEIRDDQASVSKVEEAIATSDGPTTTESAPFVDDATEKKILTKLDRRIIPCVCWIYLMNFMDRVGIGNARLYGLEDELGLTGDQYQLAVSILFVTYCLFETPSNLIIKKMQPARYIAGLLFFWGIVACFTGFVNNFAALRHISLRNAYFYSISAISGAIGGLVALGIGELDNWDGEAQGAAGWRAWRWIITINGIPTVLTAFVVPFILPNSPETAKFLSEDERNALTALRAAEIGQTVSGQQLHKEDVMAGVKDWTIWALSIAQYCSHSVLYSFSVFLPTIIKQMGTWSAKQVQGLTVPVYVLGFAVYLTCANISDRTQQRGLFCMGGGVVMIIGYCLLIANYSVAMSFAGCFFVAMGLWTGSGSGMAWITVNQPRYGKRAFASGIFITIGNSAGVAAPFLFSNDYEPHYRPGYAATIGMLVLAIVIHGCVYLHFRRLNNRKLSGKEDWRMEGKTEEEINELGEHNPRYLYTL</sequence>
<proteinExistence type="predicted"/>
<evidence type="ECO:0000313" key="1">
    <source>
        <dbReference type="EMBL" id="UPL02259.1"/>
    </source>
</evidence>
<accession>A0ACD3ZQ98</accession>
<organism evidence="1 2">
    <name type="scientific">Fusarium solani subsp. cucurbitae</name>
    <name type="common">Neocosmosporum cucurbitae</name>
    <dbReference type="NCBI Taxonomy" id="2747967"/>
    <lineage>
        <taxon>Eukaryota</taxon>
        <taxon>Fungi</taxon>
        <taxon>Dikarya</taxon>
        <taxon>Ascomycota</taxon>
        <taxon>Pezizomycotina</taxon>
        <taxon>Sordariomycetes</taxon>
        <taxon>Hypocreomycetidae</taxon>
        <taxon>Hypocreales</taxon>
        <taxon>Nectriaceae</taxon>
        <taxon>Fusarium</taxon>
        <taxon>Fusarium solani species complex</taxon>
    </lineage>
</organism>
<protein>
    <submittedName>
        <fullName evidence="1">Uncharacterized protein</fullName>
    </submittedName>
</protein>
<evidence type="ECO:0000313" key="2">
    <source>
        <dbReference type="Proteomes" id="UP000830768"/>
    </source>
</evidence>
<name>A0ACD3ZQ98_FUSSC</name>
<gene>
    <name evidence="1" type="ORF">LCI18_013193</name>
</gene>
<keyword evidence="2" id="KW-1185">Reference proteome</keyword>
<dbReference type="Proteomes" id="UP000830768">
    <property type="component" value="Chromosome 11"/>
</dbReference>